<dbReference type="PANTHER" id="PTHR33619:SF3">
    <property type="entry name" value="POLYSACCHARIDE EXPORT PROTEIN GFCE-RELATED"/>
    <property type="match status" value="1"/>
</dbReference>
<feature type="chain" id="PRO_5009302386" evidence="2">
    <location>
        <begin position="33"/>
        <end position="428"/>
    </location>
</feature>
<sequence>MKASRGTSALCALLMAGCVAVASFCLPGSAAAADVRLSPQTKVRLTVVQWMPMKGQYERWEALGGEFIVSDAGTLSLPVIGSVPVGTLDNAGLAAEISKRLQAKTGMVAAPDTTVEVVEYPPIYVVGDVNTPGQYKFRDGLTVLQALALSGGELRSGAHSETEIRLVGELQGFDNDILRSSARVARLGAEMSDAKEISFPPALAGSNRTLADEVFAQEKIIFQARANELERQTKSLSDLRDLFSAEIKVLEEKIKAADDGIASAEKELSGVSVLVEKGIAVASRKSDLERVLSNYRAERLDQVTAVMRARQGITEATRNLDGLRDKMKTDVASELQTEQASLDESRLKRDTSQRLLLELLASSKSGQDKDAIAFSITRRESGRAIEVPATELTSLIPGDVVKITLANRPDVEPAGTRRPVAAASEVSQ</sequence>
<gene>
    <name evidence="6" type="ORF">SAMN04488498_103321</name>
</gene>
<dbReference type="InterPro" id="IPR049712">
    <property type="entry name" value="Poly_export"/>
</dbReference>
<feature type="domain" description="AprE-like long alpha-helical hairpin" evidence="5">
    <location>
        <begin position="170"/>
        <end position="351"/>
    </location>
</feature>
<dbReference type="Gene3D" id="3.10.560.10">
    <property type="entry name" value="Outer membrane lipoprotein wza domain like"/>
    <property type="match status" value="1"/>
</dbReference>
<dbReference type="InterPro" id="IPR058781">
    <property type="entry name" value="HH_AprE-like"/>
</dbReference>
<dbReference type="GO" id="GO:0015159">
    <property type="term" value="F:polysaccharide transmembrane transporter activity"/>
    <property type="evidence" value="ECO:0007669"/>
    <property type="project" value="InterPro"/>
</dbReference>
<dbReference type="Pfam" id="PF25994">
    <property type="entry name" value="HH_AprE"/>
    <property type="match status" value="1"/>
</dbReference>
<feature type="domain" description="Soluble ligand binding" evidence="4">
    <location>
        <begin position="123"/>
        <end position="156"/>
    </location>
</feature>
<dbReference type="PROSITE" id="PS51257">
    <property type="entry name" value="PROKAR_LIPOPROTEIN"/>
    <property type="match status" value="1"/>
</dbReference>
<dbReference type="InterPro" id="IPR019554">
    <property type="entry name" value="Soluble_ligand-bd"/>
</dbReference>
<evidence type="ECO:0000259" key="4">
    <source>
        <dbReference type="Pfam" id="PF10531"/>
    </source>
</evidence>
<protein>
    <submittedName>
        <fullName evidence="6">Polysaccharide export outer membrane protein</fullName>
    </submittedName>
</protein>
<keyword evidence="1 2" id="KW-0732">Signal</keyword>
<dbReference type="Pfam" id="PF10531">
    <property type="entry name" value="SLBB"/>
    <property type="match status" value="1"/>
</dbReference>
<evidence type="ECO:0000313" key="7">
    <source>
        <dbReference type="Proteomes" id="UP000323300"/>
    </source>
</evidence>
<dbReference type="InterPro" id="IPR003715">
    <property type="entry name" value="Poly_export_N"/>
</dbReference>
<evidence type="ECO:0000313" key="6">
    <source>
        <dbReference type="EMBL" id="SFK20038.1"/>
    </source>
</evidence>
<feature type="domain" description="Polysaccharide export protein N-terminal" evidence="3">
    <location>
        <begin position="30"/>
        <end position="117"/>
    </location>
</feature>
<dbReference type="EMBL" id="FOSL01000003">
    <property type="protein sequence ID" value="SFK20038.1"/>
    <property type="molecule type" value="Genomic_DNA"/>
</dbReference>
<keyword evidence="7" id="KW-1185">Reference proteome</keyword>
<evidence type="ECO:0000259" key="3">
    <source>
        <dbReference type="Pfam" id="PF02563"/>
    </source>
</evidence>
<feature type="signal peptide" evidence="2">
    <location>
        <begin position="1"/>
        <end position="32"/>
    </location>
</feature>
<name>A0A1I3XKM7_9HYPH</name>
<proteinExistence type="predicted"/>
<dbReference type="Pfam" id="PF02563">
    <property type="entry name" value="Poly_export"/>
    <property type="match status" value="1"/>
</dbReference>
<evidence type="ECO:0000256" key="2">
    <source>
        <dbReference type="SAM" id="SignalP"/>
    </source>
</evidence>
<dbReference type="RefSeq" id="WP_149759598.1">
    <property type="nucleotide sequence ID" value="NZ_BSPE01000008.1"/>
</dbReference>
<dbReference type="Proteomes" id="UP000323300">
    <property type="component" value="Unassembled WGS sequence"/>
</dbReference>
<evidence type="ECO:0000259" key="5">
    <source>
        <dbReference type="Pfam" id="PF25994"/>
    </source>
</evidence>
<organism evidence="6 7">
    <name type="scientific">Neomesorhizobium albiziae</name>
    <dbReference type="NCBI Taxonomy" id="335020"/>
    <lineage>
        <taxon>Bacteria</taxon>
        <taxon>Pseudomonadati</taxon>
        <taxon>Pseudomonadota</taxon>
        <taxon>Alphaproteobacteria</taxon>
        <taxon>Hyphomicrobiales</taxon>
        <taxon>Phyllobacteriaceae</taxon>
        <taxon>Neomesorhizobium</taxon>
    </lineage>
</organism>
<dbReference type="AlphaFoldDB" id="A0A1I3XKM7"/>
<dbReference type="OrthoDB" id="9798876at2"/>
<reference evidence="6 7" key="1">
    <citation type="submission" date="2016-10" db="EMBL/GenBank/DDBJ databases">
        <authorList>
            <person name="Varghese N."/>
            <person name="Submissions S."/>
        </authorList>
    </citation>
    <scope>NUCLEOTIDE SEQUENCE [LARGE SCALE GENOMIC DNA]</scope>
    <source>
        <strain evidence="6 7">DSM 21822</strain>
    </source>
</reference>
<accession>A0A1I3XKM7</accession>
<dbReference type="PANTHER" id="PTHR33619">
    <property type="entry name" value="POLYSACCHARIDE EXPORT PROTEIN GFCE-RELATED"/>
    <property type="match status" value="1"/>
</dbReference>
<evidence type="ECO:0000256" key="1">
    <source>
        <dbReference type="ARBA" id="ARBA00022729"/>
    </source>
</evidence>